<protein>
    <submittedName>
        <fullName evidence="2">PiggyBac transposable element-derived protein 4-like</fullName>
    </submittedName>
</protein>
<dbReference type="PANTHER" id="PTHR46599:SF3">
    <property type="entry name" value="PIGGYBAC TRANSPOSABLE ELEMENT-DERIVED PROTEIN 4"/>
    <property type="match status" value="1"/>
</dbReference>
<dbReference type="Pfam" id="PF13843">
    <property type="entry name" value="DDE_Tnp_1_7"/>
    <property type="match status" value="1"/>
</dbReference>
<gene>
    <name evidence="2" type="ORF">V1477_000104</name>
</gene>
<reference evidence="2 3" key="1">
    <citation type="journal article" date="2024" name="Ann. Entomol. Soc. Am.">
        <title>Genomic analyses of the southern and eastern yellowjacket wasps (Hymenoptera: Vespidae) reveal evolutionary signatures of social life.</title>
        <authorList>
            <person name="Catto M.A."/>
            <person name="Caine P.B."/>
            <person name="Orr S.E."/>
            <person name="Hunt B.G."/>
            <person name="Goodisman M.A.D."/>
        </authorList>
    </citation>
    <scope>NUCLEOTIDE SEQUENCE [LARGE SCALE GENOMIC DNA]</scope>
    <source>
        <strain evidence="2">232</strain>
        <tissue evidence="2">Head and thorax</tissue>
    </source>
</reference>
<dbReference type="InterPro" id="IPR029526">
    <property type="entry name" value="PGBD"/>
</dbReference>
<evidence type="ECO:0000313" key="3">
    <source>
        <dbReference type="Proteomes" id="UP001607303"/>
    </source>
</evidence>
<comment type="caution">
    <text evidence="2">The sequence shown here is derived from an EMBL/GenBank/DDBJ whole genome shotgun (WGS) entry which is preliminary data.</text>
</comment>
<dbReference type="PANTHER" id="PTHR46599">
    <property type="entry name" value="PIGGYBAC TRANSPOSABLE ELEMENT-DERIVED PROTEIN 4"/>
    <property type="match status" value="1"/>
</dbReference>
<dbReference type="AlphaFoldDB" id="A0ABD2D2L6"/>
<keyword evidence="3" id="KW-1185">Reference proteome</keyword>
<evidence type="ECO:0000313" key="2">
    <source>
        <dbReference type="EMBL" id="KAL2751628.1"/>
    </source>
</evidence>
<proteinExistence type="predicted"/>
<feature type="domain" description="PiggyBac transposable element-derived protein" evidence="1">
    <location>
        <begin position="37"/>
        <end position="147"/>
    </location>
</feature>
<dbReference type="Proteomes" id="UP001607303">
    <property type="component" value="Unassembled WGS sequence"/>
</dbReference>
<organism evidence="2 3">
    <name type="scientific">Vespula maculifrons</name>
    <name type="common">Eastern yellow jacket</name>
    <name type="synonym">Wasp</name>
    <dbReference type="NCBI Taxonomy" id="7453"/>
    <lineage>
        <taxon>Eukaryota</taxon>
        <taxon>Metazoa</taxon>
        <taxon>Ecdysozoa</taxon>
        <taxon>Arthropoda</taxon>
        <taxon>Hexapoda</taxon>
        <taxon>Insecta</taxon>
        <taxon>Pterygota</taxon>
        <taxon>Neoptera</taxon>
        <taxon>Endopterygota</taxon>
        <taxon>Hymenoptera</taxon>
        <taxon>Apocrita</taxon>
        <taxon>Aculeata</taxon>
        <taxon>Vespoidea</taxon>
        <taxon>Vespidae</taxon>
        <taxon>Vespinae</taxon>
        <taxon>Vespula</taxon>
    </lineage>
</organism>
<sequence length="154" mass="18256">MGTIDHQDQMLFPNYEKSHQRILKTFFYMSDIALFNTYIMHKTLRAKFGVKAFVLIESRAKYIFNFELYTGQLVCELRSKSLGISGSIDLLHQRKTLFFWCFSILFLDTWYSFPTLDEKLHKNHTTICGTVRIRRKGIPRDEEFLKNIKSLEKG</sequence>
<dbReference type="EMBL" id="JAYRBN010000002">
    <property type="protein sequence ID" value="KAL2751628.1"/>
    <property type="molecule type" value="Genomic_DNA"/>
</dbReference>
<evidence type="ECO:0000259" key="1">
    <source>
        <dbReference type="Pfam" id="PF13843"/>
    </source>
</evidence>
<name>A0ABD2D2L6_VESMC</name>
<accession>A0ABD2D2L6</accession>